<dbReference type="InterPro" id="IPR001387">
    <property type="entry name" value="Cro/C1-type_HTH"/>
</dbReference>
<proteinExistence type="predicted"/>
<comment type="caution">
    <text evidence="3">The sequence shown here is derived from an EMBL/GenBank/DDBJ whole genome shotgun (WGS) entry which is preliminary data.</text>
</comment>
<gene>
    <name evidence="3" type="ORF">GCM10023195_09000</name>
</gene>
<dbReference type="CDD" id="cd00093">
    <property type="entry name" value="HTH_XRE"/>
    <property type="match status" value="1"/>
</dbReference>
<dbReference type="SUPFAM" id="SSF51445">
    <property type="entry name" value="(Trans)glycosidases"/>
    <property type="match status" value="1"/>
</dbReference>
<evidence type="ECO:0000259" key="2">
    <source>
        <dbReference type="SMART" id="SM00530"/>
    </source>
</evidence>
<feature type="transmembrane region" description="Helical" evidence="1">
    <location>
        <begin position="137"/>
        <end position="158"/>
    </location>
</feature>
<dbReference type="EMBL" id="BAABHJ010000002">
    <property type="protein sequence ID" value="GAA4602824.1"/>
    <property type="molecule type" value="Genomic_DNA"/>
</dbReference>
<keyword evidence="4" id="KW-1185">Reference proteome</keyword>
<reference evidence="4" key="1">
    <citation type="journal article" date="2019" name="Int. J. Syst. Evol. Microbiol.">
        <title>The Global Catalogue of Microorganisms (GCM) 10K type strain sequencing project: providing services to taxonomists for standard genome sequencing and annotation.</title>
        <authorList>
            <consortium name="The Broad Institute Genomics Platform"/>
            <consortium name="The Broad Institute Genome Sequencing Center for Infectious Disease"/>
            <person name="Wu L."/>
            <person name="Ma J."/>
        </authorList>
    </citation>
    <scope>NUCLEOTIDE SEQUENCE [LARGE SCALE GENOMIC DNA]</scope>
    <source>
        <strain evidence="4">JCM 17938</strain>
    </source>
</reference>
<dbReference type="SMART" id="SM00530">
    <property type="entry name" value="HTH_XRE"/>
    <property type="match status" value="1"/>
</dbReference>
<keyword evidence="1" id="KW-0812">Transmembrane</keyword>
<keyword evidence="1" id="KW-1133">Transmembrane helix</keyword>
<feature type="domain" description="HTH cro/C1-type" evidence="2">
    <location>
        <begin position="29"/>
        <end position="85"/>
    </location>
</feature>
<accession>A0ABP8TDL5</accession>
<keyword evidence="1" id="KW-0472">Membrane</keyword>
<dbReference type="Gene3D" id="3.20.20.80">
    <property type="entry name" value="Glycosidases"/>
    <property type="match status" value="1"/>
</dbReference>
<evidence type="ECO:0000313" key="3">
    <source>
        <dbReference type="EMBL" id="GAA4602824.1"/>
    </source>
</evidence>
<name>A0ABP8TDL5_9ACTN</name>
<dbReference type="Gene3D" id="1.10.260.40">
    <property type="entry name" value="lambda repressor-like DNA-binding domains"/>
    <property type="match status" value="1"/>
</dbReference>
<dbReference type="Proteomes" id="UP001500212">
    <property type="component" value="Unassembled WGS sequence"/>
</dbReference>
<evidence type="ECO:0000313" key="4">
    <source>
        <dbReference type="Proteomes" id="UP001500212"/>
    </source>
</evidence>
<dbReference type="InterPro" id="IPR010982">
    <property type="entry name" value="Lambda_DNA-bd_dom_sf"/>
</dbReference>
<protein>
    <recommendedName>
        <fullName evidence="2">HTH cro/C1-type domain-containing protein</fullName>
    </recommendedName>
</protein>
<sequence>MICLTWGKWAGLGRAACRKERVMVELAARLHDLKERSGASYAELARRCGISASTLHRYCRGQVLPDSYGMVERIALVCGADRAELAELYTLWARADAERSRAGDDAPVPAVAGPPAGEVAEAAVVSGRTARPHGRRLLWLTALLGVLVLAAAVGAVSLPGGHVAKSTGSQRVFGPAWSQYPATVPSTFYGVTINSDSGAMPGFRVGAVRLWDSETRWSGDATTLARMTQRASTVIRRADPDATVVCPSMGDLWEPASQRFLLEFAAADGYQACDAAGVKLYPRRDGDTPESLIRLGAVIDRTFHEAGVHPPLWNTGTVYRIPADRPLDQRRSIAYATRFYLIGMYLRYQRMYFYNWGGTAIPLVLQAAGGRPTAAAQAVDTLQRWLVGARIVACGQGRQAGLPTRVWQCRFLPPAGRTPDPMFVRWTESGTATMPADAGTRVVRLLDGTSLPAPRTLRVTEQPVLVMTGR</sequence>
<dbReference type="InterPro" id="IPR017853">
    <property type="entry name" value="GH"/>
</dbReference>
<evidence type="ECO:0000256" key="1">
    <source>
        <dbReference type="SAM" id="Phobius"/>
    </source>
</evidence>
<dbReference type="SUPFAM" id="SSF47413">
    <property type="entry name" value="lambda repressor-like DNA-binding domains"/>
    <property type="match status" value="1"/>
</dbReference>
<dbReference type="Pfam" id="PF13560">
    <property type="entry name" value="HTH_31"/>
    <property type="match status" value="1"/>
</dbReference>
<organism evidence="3 4">
    <name type="scientific">Actinoallomurus liliacearum</name>
    <dbReference type="NCBI Taxonomy" id="1080073"/>
    <lineage>
        <taxon>Bacteria</taxon>
        <taxon>Bacillati</taxon>
        <taxon>Actinomycetota</taxon>
        <taxon>Actinomycetes</taxon>
        <taxon>Streptosporangiales</taxon>
        <taxon>Thermomonosporaceae</taxon>
        <taxon>Actinoallomurus</taxon>
    </lineage>
</organism>